<comment type="caution">
    <text evidence="2">The sequence shown here is derived from an EMBL/GenBank/DDBJ whole genome shotgun (WGS) entry which is preliminary data.</text>
</comment>
<accession>A0AAV1IH98</accession>
<proteinExistence type="predicted"/>
<organism evidence="2 3">
    <name type="scientific">Coccomyxa viridis</name>
    <dbReference type="NCBI Taxonomy" id="1274662"/>
    <lineage>
        <taxon>Eukaryota</taxon>
        <taxon>Viridiplantae</taxon>
        <taxon>Chlorophyta</taxon>
        <taxon>core chlorophytes</taxon>
        <taxon>Trebouxiophyceae</taxon>
        <taxon>Trebouxiophyceae incertae sedis</taxon>
        <taxon>Coccomyxaceae</taxon>
        <taxon>Coccomyxa</taxon>
    </lineage>
</organism>
<sequence length="228" mass="24247">MHLLFSMQRWQYHCPDQAPGSRPRESDVHGTLPEGLKHNKSTHLHPYLLRLPLSSHLSVCSAPIRSIAEHLRSFSPAIQSPPPAFKMSKALFAGFFLLAVLGSALYRSDARALSAAEYSPYNAGQEAKETPAYKAEESLTGKGLYFGEAYAPNAGALVDAAAHAPAPEGAYLIKEANNIASAGAPQVGVLIDRAQQTGTAAECLKLAAAEKAAVPLKNEKLPALAPQP</sequence>
<name>A0AAV1IH98_9CHLO</name>
<keyword evidence="3" id="KW-1185">Reference proteome</keyword>
<feature type="region of interest" description="Disordered" evidence="1">
    <location>
        <begin position="15"/>
        <end position="34"/>
    </location>
</feature>
<dbReference type="Proteomes" id="UP001314263">
    <property type="component" value="Unassembled WGS sequence"/>
</dbReference>
<protein>
    <submittedName>
        <fullName evidence="2">Uncharacterized protein</fullName>
    </submittedName>
</protein>
<evidence type="ECO:0000313" key="2">
    <source>
        <dbReference type="EMBL" id="CAK0785577.1"/>
    </source>
</evidence>
<reference evidence="2 3" key="1">
    <citation type="submission" date="2023-10" db="EMBL/GenBank/DDBJ databases">
        <authorList>
            <person name="Maclean D."/>
            <person name="Macfadyen A."/>
        </authorList>
    </citation>
    <scope>NUCLEOTIDE SEQUENCE [LARGE SCALE GENOMIC DNA]</scope>
</reference>
<evidence type="ECO:0000256" key="1">
    <source>
        <dbReference type="SAM" id="MobiDB-lite"/>
    </source>
</evidence>
<gene>
    <name evidence="2" type="ORF">CVIRNUC_008787</name>
</gene>
<dbReference type="EMBL" id="CAUYUE010000012">
    <property type="protein sequence ID" value="CAK0785577.1"/>
    <property type="molecule type" value="Genomic_DNA"/>
</dbReference>
<evidence type="ECO:0000313" key="3">
    <source>
        <dbReference type="Proteomes" id="UP001314263"/>
    </source>
</evidence>
<dbReference type="AlphaFoldDB" id="A0AAV1IH98"/>